<accession>E4ZJX5</accession>
<name>E4ZJX5_LEPMJ</name>
<proteinExistence type="predicted"/>
<protein>
    <submittedName>
        <fullName evidence="1">Predicted protein</fullName>
    </submittedName>
</protein>
<dbReference type="HOGENOM" id="CLU_2850125_0_0_1"/>
<dbReference type="InParanoid" id="E4ZJX5"/>
<organism evidence="2">
    <name type="scientific">Leptosphaeria maculans (strain JN3 / isolate v23.1.3 / race Av1-4-5-6-7-8)</name>
    <name type="common">Blackleg fungus</name>
    <name type="synonym">Phoma lingam</name>
    <dbReference type="NCBI Taxonomy" id="985895"/>
    <lineage>
        <taxon>Eukaryota</taxon>
        <taxon>Fungi</taxon>
        <taxon>Dikarya</taxon>
        <taxon>Ascomycota</taxon>
        <taxon>Pezizomycotina</taxon>
        <taxon>Dothideomycetes</taxon>
        <taxon>Pleosporomycetidae</taxon>
        <taxon>Pleosporales</taxon>
        <taxon>Pleosporineae</taxon>
        <taxon>Leptosphaeriaceae</taxon>
        <taxon>Plenodomus</taxon>
        <taxon>Plenodomus lingam/Leptosphaeria maculans species complex</taxon>
    </lineage>
</organism>
<evidence type="ECO:0000313" key="1">
    <source>
        <dbReference type="EMBL" id="CBX91410.1"/>
    </source>
</evidence>
<dbReference type="Proteomes" id="UP000002668">
    <property type="component" value="Genome"/>
</dbReference>
<evidence type="ECO:0000313" key="2">
    <source>
        <dbReference type="Proteomes" id="UP000002668"/>
    </source>
</evidence>
<keyword evidence="2" id="KW-1185">Reference proteome</keyword>
<dbReference type="EMBL" id="FP929072">
    <property type="protein sequence ID" value="CBX91410.1"/>
    <property type="molecule type" value="Genomic_DNA"/>
</dbReference>
<reference evidence="2" key="1">
    <citation type="journal article" date="2011" name="Nat. Commun.">
        <title>Effector diversification within compartments of the Leptosphaeria maculans genome affected by Repeat-Induced Point mutations.</title>
        <authorList>
            <person name="Rouxel T."/>
            <person name="Grandaubert J."/>
            <person name="Hane J.K."/>
            <person name="Hoede C."/>
            <person name="van de Wouw A.P."/>
            <person name="Couloux A."/>
            <person name="Dominguez V."/>
            <person name="Anthouard V."/>
            <person name="Bally P."/>
            <person name="Bourras S."/>
            <person name="Cozijnsen A.J."/>
            <person name="Ciuffetti L.M."/>
            <person name="Degrave A."/>
            <person name="Dilmaghani A."/>
            <person name="Duret L."/>
            <person name="Fudal I."/>
            <person name="Goodwin S.B."/>
            <person name="Gout L."/>
            <person name="Glaser N."/>
            <person name="Linglin J."/>
            <person name="Kema G.H.J."/>
            <person name="Lapalu N."/>
            <person name="Lawrence C.B."/>
            <person name="May K."/>
            <person name="Meyer M."/>
            <person name="Ollivier B."/>
            <person name="Poulain J."/>
            <person name="Schoch C.L."/>
            <person name="Simon A."/>
            <person name="Spatafora J.W."/>
            <person name="Stachowiak A."/>
            <person name="Turgeon B.G."/>
            <person name="Tyler B.M."/>
            <person name="Vincent D."/>
            <person name="Weissenbach J."/>
            <person name="Amselem J."/>
            <person name="Quesneville H."/>
            <person name="Oliver R.P."/>
            <person name="Wincker P."/>
            <person name="Balesdent M.-H."/>
            <person name="Howlett B.J."/>
        </authorList>
    </citation>
    <scope>NUCLEOTIDE SEQUENCE [LARGE SCALE GENOMIC DNA]</scope>
    <source>
        <strain evidence="2">JN3 / isolate v23.1.3 / race Av1-4-5-6-7-8</strain>
    </source>
</reference>
<dbReference type="VEuPathDB" id="FungiDB:LEMA_uP069180.1"/>
<dbReference type="AlphaFoldDB" id="E4ZJX5"/>
<gene>
    <name evidence="1" type="ORF">LEMA_uP069180.1</name>
</gene>
<sequence>MLPSVPLCGSAFTSPAFTSPSQFNDSGAATACKLPHNLGSFPASKRSPTNHIIMHRRSTVTLTVG</sequence>